<accession>A0A429GJB6</accession>
<organism evidence="1 3">
    <name type="scientific">Candidatus Methanodesulfokora washburnensis</name>
    <dbReference type="NCBI Taxonomy" id="2478471"/>
    <lineage>
        <taxon>Archaea</taxon>
        <taxon>Thermoproteota</taxon>
        <taxon>Candidatus Korarchaeia</taxon>
        <taxon>Candidatus Korarchaeia incertae sedis</taxon>
        <taxon>Candidatus Methanodesulfokora</taxon>
    </lineage>
</organism>
<dbReference type="AlphaFoldDB" id="A0A429GJB6"/>
<evidence type="ECO:0000313" key="2">
    <source>
        <dbReference type="EMBL" id="RZN63199.1"/>
    </source>
</evidence>
<dbReference type="Proteomes" id="UP000277582">
    <property type="component" value="Unassembled WGS sequence"/>
</dbReference>
<dbReference type="RefSeq" id="WP_125671694.1">
    <property type="nucleotide sequence ID" value="NZ_RCOS01000106.1"/>
</dbReference>
<evidence type="ECO:0000313" key="1">
    <source>
        <dbReference type="EMBL" id="RSN73918.1"/>
    </source>
</evidence>
<dbReference type="EMBL" id="RXII01000021">
    <property type="protein sequence ID" value="RZN63199.1"/>
    <property type="molecule type" value="Genomic_DNA"/>
</dbReference>
<sequence length="127" mass="14213">MNKAISIALIILISAIVLGFSPHEIRTRQMDSRAESIAKEIEKYLWLLDSERRDGVTSAKFVLQFTDYLNIKVEEGQFFVILRQGVLYGIGKGNIPSDIKLIAPSEARGRKITIELSGDCIRFLVSG</sequence>
<dbReference type="EMBL" id="RCOS01000106">
    <property type="protein sequence ID" value="RSN73918.1"/>
    <property type="molecule type" value="Genomic_DNA"/>
</dbReference>
<evidence type="ECO:0000313" key="4">
    <source>
        <dbReference type="Proteomes" id="UP000316217"/>
    </source>
</evidence>
<evidence type="ECO:0000313" key="3">
    <source>
        <dbReference type="Proteomes" id="UP000277582"/>
    </source>
</evidence>
<gene>
    <name evidence="1" type="ORF">D6D85_09180</name>
    <name evidence="2" type="ORF">EF810_01230</name>
</gene>
<comment type="caution">
    <text evidence="1">The sequence shown here is derived from an EMBL/GenBank/DDBJ whole genome shotgun (WGS) entry which is preliminary data.</text>
</comment>
<reference evidence="1 3" key="1">
    <citation type="submission" date="2018-10" db="EMBL/GenBank/DDBJ databases">
        <title>Co-occurring genomic capacity for anaerobic methane metabolism and dissimilatory sulfite reduction discovered in the Korarchaeota.</title>
        <authorList>
            <person name="Mckay L.J."/>
            <person name="Dlakic M."/>
            <person name="Fields M.W."/>
            <person name="Delmont T.O."/>
            <person name="Eren A.M."/>
            <person name="Jay Z.J."/>
            <person name="Klingelsmith K.B."/>
            <person name="Rusch D.B."/>
            <person name="Inskeep W.P."/>
        </authorList>
    </citation>
    <scope>NUCLEOTIDE SEQUENCE [LARGE SCALE GENOMIC DNA]</scope>
    <source>
        <strain evidence="1 3">MDKW</strain>
    </source>
</reference>
<keyword evidence="3" id="KW-1185">Reference proteome</keyword>
<dbReference type="Proteomes" id="UP000316217">
    <property type="component" value="Unassembled WGS sequence"/>
</dbReference>
<proteinExistence type="predicted"/>
<reference evidence="2 4" key="2">
    <citation type="journal article" date="2019" name="Nat. Microbiol.">
        <title>Wide diversity of methane and short-chain alkane metabolisms in uncultured archaea.</title>
        <authorList>
            <person name="Borrel G."/>
            <person name="Adam P.S."/>
            <person name="McKay L.J."/>
            <person name="Chen L.X."/>
            <person name="Sierra-Garcia I.N."/>
            <person name="Sieber C.M."/>
            <person name="Letourneur Q."/>
            <person name="Ghozlane A."/>
            <person name="Andersen G.L."/>
            <person name="Li W.J."/>
            <person name="Hallam S.J."/>
            <person name="Muyzer G."/>
            <person name="de Oliveira V.M."/>
            <person name="Inskeep W.P."/>
            <person name="Banfield J.F."/>
            <person name="Gribaldo S."/>
        </authorList>
    </citation>
    <scope>NUCLEOTIDE SEQUENCE [LARGE SCALE GENOMIC DNA]</scope>
    <source>
        <strain evidence="2">NM4</strain>
    </source>
</reference>
<protein>
    <submittedName>
        <fullName evidence="1">Uncharacterized protein</fullName>
    </submittedName>
</protein>
<name>A0A429GJB6_9CREN</name>